<dbReference type="SUPFAM" id="SSF48452">
    <property type="entry name" value="TPR-like"/>
    <property type="match status" value="1"/>
</dbReference>
<dbReference type="Proteomes" id="UP001172102">
    <property type="component" value="Unassembled WGS sequence"/>
</dbReference>
<dbReference type="AlphaFoldDB" id="A0AA39ZPY0"/>
<evidence type="ECO:0008006" key="3">
    <source>
        <dbReference type="Google" id="ProtNLM"/>
    </source>
</evidence>
<dbReference type="InterPro" id="IPR053137">
    <property type="entry name" value="NLR-like"/>
</dbReference>
<keyword evidence="2" id="KW-1185">Reference proteome</keyword>
<dbReference type="PANTHER" id="PTHR46082">
    <property type="entry name" value="ATP/GTP-BINDING PROTEIN-RELATED"/>
    <property type="match status" value="1"/>
</dbReference>
<proteinExistence type="predicted"/>
<evidence type="ECO:0000313" key="1">
    <source>
        <dbReference type="EMBL" id="KAK0701310.1"/>
    </source>
</evidence>
<evidence type="ECO:0000313" key="2">
    <source>
        <dbReference type="Proteomes" id="UP001172102"/>
    </source>
</evidence>
<dbReference type="InterPro" id="IPR011990">
    <property type="entry name" value="TPR-like_helical_dom_sf"/>
</dbReference>
<accession>A0AA39ZPY0</accession>
<reference evidence="1" key="1">
    <citation type="submission" date="2023-06" db="EMBL/GenBank/DDBJ databases">
        <title>Genome-scale phylogeny and comparative genomics of the fungal order Sordariales.</title>
        <authorList>
            <consortium name="Lawrence Berkeley National Laboratory"/>
            <person name="Hensen N."/>
            <person name="Bonometti L."/>
            <person name="Westerberg I."/>
            <person name="Brannstrom I.O."/>
            <person name="Guillou S."/>
            <person name="Cros-Aarteil S."/>
            <person name="Calhoun S."/>
            <person name="Haridas S."/>
            <person name="Kuo A."/>
            <person name="Mondo S."/>
            <person name="Pangilinan J."/>
            <person name="Riley R."/>
            <person name="Labutti K."/>
            <person name="Andreopoulos B."/>
            <person name="Lipzen A."/>
            <person name="Chen C."/>
            <person name="Yanf M."/>
            <person name="Daum C."/>
            <person name="Ng V."/>
            <person name="Clum A."/>
            <person name="Steindorff A."/>
            <person name="Ohm R."/>
            <person name="Martin F."/>
            <person name="Silar P."/>
            <person name="Natvig D."/>
            <person name="Lalanne C."/>
            <person name="Gautier V."/>
            <person name="Ament-Velasquez S.L."/>
            <person name="Kruys A."/>
            <person name="Hutchinson M.I."/>
            <person name="Powell A.J."/>
            <person name="Barry K."/>
            <person name="Miller A.N."/>
            <person name="Grigoriev I.V."/>
            <person name="Debuchy R."/>
            <person name="Gladieux P."/>
            <person name="Thoren M.H."/>
            <person name="Johannesson H."/>
        </authorList>
    </citation>
    <scope>NUCLEOTIDE SEQUENCE</scope>
    <source>
        <strain evidence="1">SMH4607-1</strain>
    </source>
</reference>
<dbReference type="Pfam" id="PF13424">
    <property type="entry name" value="TPR_12"/>
    <property type="match status" value="1"/>
</dbReference>
<protein>
    <recommendedName>
        <fullName evidence="3">Kinesin light chain</fullName>
    </recommendedName>
</protein>
<dbReference type="EMBL" id="JAUKUA010000010">
    <property type="protein sequence ID" value="KAK0701310.1"/>
    <property type="molecule type" value="Genomic_DNA"/>
</dbReference>
<gene>
    <name evidence="1" type="ORF">B0H67DRAFT_500785</name>
</gene>
<organism evidence="1 2">
    <name type="scientific">Lasiosphaeris hirsuta</name>
    <dbReference type="NCBI Taxonomy" id="260670"/>
    <lineage>
        <taxon>Eukaryota</taxon>
        <taxon>Fungi</taxon>
        <taxon>Dikarya</taxon>
        <taxon>Ascomycota</taxon>
        <taxon>Pezizomycotina</taxon>
        <taxon>Sordariomycetes</taxon>
        <taxon>Sordariomycetidae</taxon>
        <taxon>Sordariales</taxon>
        <taxon>Lasiosphaeriaceae</taxon>
        <taxon>Lasiosphaeris</taxon>
    </lineage>
</organism>
<feature type="non-terminal residue" evidence="1">
    <location>
        <position position="1"/>
    </location>
</feature>
<sequence>LTLAYWSQGRWKEAEGLETTEYDICSRVLGEKHPNTLTSMANLASTWKSLCRLKEALHLIRRCVEFQQQILDPDHPYTVSTFSRLRQWEAASRPSNDETTSISE</sequence>
<name>A0AA39ZPY0_9PEZI</name>
<dbReference type="Gene3D" id="1.25.40.10">
    <property type="entry name" value="Tetratricopeptide repeat domain"/>
    <property type="match status" value="1"/>
</dbReference>
<comment type="caution">
    <text evidence="1">The sequence shown here is derived from an EMBL/GenBank/DDBJ whole genome shotgun (WGS) entry which is preliminary data.</text>
</comment>
<dbReference type="PANTHER" id="PTHR46082:SF11">
    <property type="entry name" value="AAA+ ATPASE DOMAIN-CONTAINING PROTEIN-RELATED"/>
    <property type="match status" value="1"/>
</dbReference>